<evidence type="ECO:0000256" key="2">
    <source>
        <dbReference type="ARBA" id="ARBA00022692"/>
    </source>
</evidence>
<keyword evidence="3 6" id="KW-1133">Transmembrane helix</keyword>
<dbReference type="PANTHER" id="PTHR10231">
    <property type="entry name" value="NUCLEOTIDE-SUGAR TRANSMEMBRANE TRANSPORTER"/>
    <property type="match status" value="1"/>
</dbReference>
<accession>A0A7S3DXL0</accession>
<evidence type="ECO:0000256" key="6">
    <source>
        <dbReference type="SAM" id="Phobius"/>
    </source>
</evidence>
<organism evidence="7">
    <name type="scientific">Entomoneis paludosa</name>
    <dbReference type="NCBI Taxonomy" id="265537"/>
    <lineage>
        <taxon>Eukaryota</taxon>
        <taxon>Sar</taxon>
        <taxon>Stramenopiles</taxon>
        <taxon>Ochrophyta</taxon>
        <taxon>Bacillariophyta</taxon>
        <taxon>Bacillariophyceae</taxon>
        <taxon>Bacillariophycidae</taxon>
        <taxon>Entomoneidaceae</taxon>
        <taxon>Entomoneis</taxon>
    </lineage>
</organism>
<feature type="region of interest" description="Disordered" evidence="5">
    <location>
        <begin position="1"/>
        <end position="46"/>
    </location>
</feature>
<dbReference type="InterPro" id="IPR007271">
    <property type="entry name" value="Nuc_sug_transpt"/>
</dbReference>
<dbReference type="EMBL" id="HBHT01040706">
    <property type="protein sequence ID" value="CAD9995162.1"/>
    <property type="molecule type" value="Transcribed_RNA"/>
</dbReference>
<feature type="compositionally biased region" description="Basic and acidic residues" evidence="5">
    <location>
        <begin position="1"/>
        <end position="40"/>
    </location>
</feature>
<feature type="transmembrane region" description="Helical" evidence="6">
    <location>
        <begin position="350"/>
        <end position="368"/>
    </location>
</feature>
<keyword evidence="2 6" id="KW-0812">Transmembrane</keyword>
<name>A0A7S3DXL0_9STRA</name>
<evidence type="ECO:0000313" key="7">
    <source>
        <dbReference type="EMBL" id="CAD9995162.1"/>
    </source>
</evidence>
<dbReference type="GO" id="GO:0015165">
    <property type="term" value="F:pyrimidine nucleotide-sugar transmembrane transporter activity"/>
    <property type="evidence" value="ECO:0007669"/>
    <property type="project" value="InterPro"/>
</dbReference>
<dbReference type="InterPro" id="IPR037185">
    <property type="entry name" value="EmrE-like"/>
</dbReference>
<feature type="transmembrane region" description="Helical" evidence="6">
    <location>
        <begin position="265"/>
        <end position="283"/>
    </location>
</feature>
<evidence type="ECO:0000256" key="1">
    <source>
        <dbReference type="ARBA" id="ARBA00004141"/>
    </source>
</evidence>
<evidence type="ECO:0000256" key="5">
    <source>
        <dbReference type="SAM" id="MobiDB-lite"/>
    </source>
</evidence>
<protein>
    <recommendedName>
        <fullName evidence="8">UDP-galactose transporter</fullName>
    </recommendedName>
</protein>
<feature type="transmembrane region" description="Helical" evidence="6">
    <location>
        <begin position="189"/>
        <end position="205"/>
    </location>
</feature>
<reference evidence="7" key="1">
    <citation type="submission" date="2021-01" db="EMBL/GenBank/DDBJ databases">
        <authorList>
            <person name="Corre E."/>
            <person name="Pelletier E."/>
            <person name="Niang G."/>
            <person name="Scheremetjew M."/>
            <person name="Finn R."/>
            <person name="Kale V."/>
            <person name="Holt S."/>
            <person name="Cochrane G."/>
            <person name="Meng A."/>
            <person name="Brown T."/>
            <person name="Cohen L."/>
        </authorList>
    </citation>
    <scope>NUCLEOTIDE SEQUENCE</scope>
    <source>
        <strain evidence="7">CCMP125</strain>
    </source>
</reference>
<feature type="transmembrane region" description="Helical" evidence="6">
    <location>
        <begin position="325"/>
        <end position="344"/>
    </location>
</feature>
<evidence type="ECO:0008006" key="8">
    <source>
        <dbReference type="Google" id="ProtNLM"/>
    </source>
</evidence>
<comment type="subcellular location">
    <subcellularLocation>
        <location evidence="1">Membrane</location>
        <topology evidence="1">Multi-pass membrane protein</topology>
    </subcellularLocation>
</comment>
<dbReference type="Pfam" id="PF04142">
    <property type="entry name" value="Nuc_sug_transp"/>
    <property type="match status" value="1"/>
</dbReference>
<proteinExistence type="predicted"/>
<dbReference type="PIRSF" id="PIRSF005799">
    <property type="entry name" value="UDP-gal_transpt"/>
    <property type="match status" value="1"/>
</dbReference>
<evidence type="ECO:0000256" key="4">
    <source>
        <dbReference type="ARBA" id="ARBA00023136"/>
    </source>
</evidence>
<dbReference type="AlphaFoldDB" id="A0A7S3DXL0"/>
<evidence type="ECO:0000256" key="3">
    <source>
        <dbReference type="ARBA" id="ARBA00022989"/>
    </source>
</evidence>
<dbReference type="GO" id="GO:0000139">
    <property type="term" value="C:Golgi membrane"/>
    <property type="evidence" value="ECO:0007669"/>
    <property type="project" value="InterPro"/>
</dbReference>
<sequence length="388" mass="42028">MHSRRSPKERTGMSEATKDSETQSLKDVEEATNKSTESRKVAHAHAGDNNSGMASFKLLLLVLMVLQNSFTVLVGRFTRSGRAEEDMYEVSHLILICEAVKFILSCCLEMYGTNGKLVESVQTHVLSRPLDALKISVPALLYLVQNTLLYVALSNLTAPVFQVAYQCKLVTTAVVSVILLQRVYNTRQWISLVGISFGVAIVVLGERKAEDEAKDAQKDVDLGVGLVAVSIACFSSAMAGVYFEKVLKKPGEEQKGPSASVWMRNMQLAFFSVVIALFQGGLKDTGKSYLHGFDMWVWILVGLQSGGGLLVAAVIKYADNVLKGLATGVSVVLSSALSMVFFATPLGPKFVVGGSLILTAVWFFSNPLPAACTYKIKAETEANSLLPK</sequence>
<gene>
    <name evidence="7" type="ORF">APAL1065_LOCUS27344</name>
</gene>
<keyword evidence="4 6" id="KW-0472">Membrane</keyword>
<feature type="transmembrane region" description="Helical" evidence="6">
    <location>
        <begin position="225"/>
        <end position="244"/>
    </location>
</feature>
<dbReference type="SUPFAM" id="SSF103481">
    <property type="entry name" value="Multidrug resistance efflux transporter EmrE"/>
    <property type="match status" value="1"/>
</dbReference>
<dbReference type="NCBIfam" id="TIGR00803">
    <property type="entry name" value="nst"/>
    <property type="match status" value="1"/>
</dbReference>
<feature type="transmembrane region" description="Helical" evidence="6">
    <location>
        <begin position="295"/>
        <end position="318"/>
    </location>
</feature>